<feature type="region of interest" description="Disordered" evidence="1">
    <location>
        <begin position="42"/>
        <end position="104"/>
    </location>
</feature>
<dbReference type="Proteomes" id="UP001285908">
    <property type="component" value="Unassembled WGS sequence"/>
</dbReference>
<feature type="region of interest" description="Disordered" evidence="1">
    <location>
        <begin position="1"/>
        <end position="20"/>
    </location>
</feature>
<sequence length="173" mass="19572">MRLVRKKAKAGSQEEAKKKRGDVNVRLRCACCTVMLHDKAYQPERQRRHHPTTTTTTTTTCEPKRGDHEQTGPHFTPHKQHPPALPKRLTPNRQLSHPTSSSSQKVFSAAPFYQISKSERYITIKEHNYNQGLGGSRHHLSVCPKEPTPGSTRHCHQKFPARQTSPGPVQTNT</sequence>
<dbReference type="AlphaFoldDB" id="A0AAJ0I6B4"/>
<dbReference type="EMBL" id="JAULSX010000005">
    <property type="protein sequence ID" value="KAK3490945.1"/>
    <property type="molecule type" value="Genomic_DNA"/>
</dbReference>
<dbReference type="RefSeq" id="XP_062692128.1">
    <property type="nucleotide sequence ID" value="XM_062832955.1"/>
</dbReference>
<organism evidence="2 3">
    <name type="scientific">Neurospora hispaniola</name>
    <dbReference type="NCBI Taxonomy" id="588809"/>
    <lineage>
        <taxon>Eukaryota</taxon>
        <taxon>Fungi</taxon>
        <taxon>Dikarya</taxon>
        <taxon>Ascomycota</taxon>
        <taxon>Pezizomycotina</taxon>
        <taxon>Sordariomycetes</taxon>
        <taxon>Sordariomycetidae</taxon>
        <taxon>Sordariales</taxon>
        <taxon>Sordariaceae</taxon>
        <taxon>Neurospora</taxon>
    </lineage>
</organism>
<feature type="compositionally biased region" description="Basic and acidic residues" evidence="1">
    <location>
        <begin position="62"/>
        <end position="71"/>
    </location>
</feature>
<comment type="caution">
    <text evidence="2">The sequence shown here is derived from an EMBL/GenBank/DDBJ whole genome shotgun (WGS) entry which is preliminary data.</text>
</comment>
<reference evidence="2 3" key="1">
    <citation type="journal article" date="2023" name="Mol. Phylogenet. Evol.">
        <title>Genome-scale phylogeny and comparative genomics of the fungal order Sordariales.</title>
        <authorList>
            <person name="Hensen N."/>
            <person name="Bonometti L."/>
            <person name="Westerberg I."/>
            <person name="Brannstrom I.O."/>
            <person name="Guillou S."/>
            <person name="Cros-Aarteil S."/>
            <person name="Calhoun S."/>
            <person name="Haridas S."/>
            <person name="Kuo A."/>
            <person name="Mondo S."/>
            <person name="Pangilinan J."/>
            <person name="Riley R."/>
            <person name="LaButti K."/>
            <person name="Andreopoulos B."/>
            <person name="Lipzen A."/>
            <person name="Chen C."/>
            <person name="Yan M."/>
            <person name="Daum C."/>
            <person name="Ng V."/>
            <person name="Clum A."/>
            <person name="Steindorff A."/>
            <person name="Ohm R.A."/>
            <person name="Martin F."/>
            <person name="Silar P."/>
            <person name="Natvig D.O."/>
            <person name="Lalanne C."/>
            <person name="Gautier V."/>
            <person name="Ament-Velasquez S.L."/>
            <person name="Kruys A."/>
            <person name="Hutchinson M.I."/>
            <person name="Powell A.J."/>
            <person name="Barry K."/>
            <person name="Miller A.N."/>
            <person name="Grigoriev I.V."/>
            <person name="Debuchy R."/>
            <person name="Gladieux P."/>
            <person name="Hiltunen Thoren M."/>
            <person name="Johannesson H."/>
        </authorList>
    </citation>
    <scope>NUCLEOTIDE SEQUENCE [LARGE SCALE GENOMIC DNA]</scope>
    <source>
        <strain evidence="2 3">FGSC 10403</strain>
    </source>
</reference>
<feature type="region of interest" description="Disordered" evidence="1">
    <location>
        <begin position="133"/>
        <end position="173"/>
    </location>
</feature>
<protein>
    <submittedName>
        <fullName evidence="2">Uncharacterized protein</fullName>
    </submittedName>
</protein>
<evidence type="ECO:0000313" key="2">
    <source>
        <dbReference type="EMBL" id="KAK3490945.1"/>
    </source>
</evidence>
<gene>
    <name evidence="2" type="ORF">B0T23DRAFT_173611</name>
</gene>
<evidence type="ECO:0000313" key="3">
    <source>
        <dbReference type="Proteomes" id="UP001285908"/>
    </source>
</evidence>
<dbReference type="GeneID" id="87870577"/>
<keyword evidence="3" id="KW-1185">Reference proteome</keyword>
<evidence type="ECO:0000256" key="1">
    <source>
        <dbReference type="SAM" id="MobiDB-lite"/>
    </source>
</evidence>
<proteinExistence type="predicted"/>
<feature type="compositionally biased region" description="Polar residues" evidence="1">
    <location>
        <begin position="91"/>
        <end position="104"/>
    </location>
</feature>
<feature type="compositionally biased region" description="Polar residues" evidence="1">
    <location>
        <begin position="162"/>
        <end position="173"/>
    </location>
</feature>
<accession>A0AAJ0I6B4</accession>
<name>A0AAJ0I6B4_9PEZI</name>